<proteinExistence type="predicted"/>
<feature type="active site" description="Proton donor/acceptor" evidence="2">
    <location>
        <position position="219"/>
    </location>
</feature>
<accession>A0A081NMF0</accession>
<keyword evidence="6" id="KW-1185">Reference proteome</keyword>
<dbReference type="InterPro" id="IPR013658">
    <property type="entry name" value="SGL"/>
</dbReference>
<dbReference type="AlphaFoldDB" id="A0A081NMF0"/>
<dbReference type="Pfam" id="PF08450">
    <property type="entry name" value="SGL"/>
    <property type="match status" value="1"/>
</dbReference>
<evidence type="ECO:0000256" key="2">
    <source>
        <dbReference type="PIRSR" id="PIRSR605511-1"/>
    </source>
</evidence>
<keyword evidence="1" id="KW-0378">Hydrolase</keyword>
<feature type="binding site" evidence="3">
    <location>
        <position position="219"/>
    </location>
    <ligand>
        <name>a divalent metal cation</name>
        <dbReference type="ChEBI" id="CHEBI:60240"/>
    </ligand>
</feature>
<evidence type="ECO:0000259" key="4">
    <source>
        <dbReference type="Pfam" id="PF08450"/>
    </source>
</evidence>
<dbReference type="PANTHER" id="PTHR47572">
    <property type="entry name" value="LIPOPROTEIN-RELATED"/>
    <property type="match status" value="1"/>
</dbReference>
<comment type="cofactor">
    <cofactor evidence="3">
        <name>Zn(2+)</name>
        <dbReference type="ChEBI" id="CHEBI:29105"/>
    </cofactor>
    <text evidence="3">Binds 1 divalent metal cation per subunit.</text>
</comment>
<dbReference type="SUPFAM" id="SSF63829">
    <property type="entry name" value="Calcium-dependent phosphotriesterase"/>
    <property type="match status" value="1"/>
</dbReference>
<dbReference type="Proteomes" id="UP000028073">
    <property type="component" value="Unassembled WGS sequence"/>
</dbReference>
<dbReference type="InterPro" id="IPR005511">
    <property type="entry name" value="SMP-30"/>
</dbReference>
<organism evidence="5 6">
    <name type="scientific">Endozoicomonas numazuensis</name>
    <dbReference type="NCBI Taxonomy" id="1137799"/>
    <lineage>
        <taxon>Bacteria</taxon>
        <taxon>Pseudomonadati</taxon>
        <taxon>Pseudomonadota</taxon>
        <taxon>Gammaproteobacteria</taxon>
        <taxon>Oceanospirillales</taxon>
        <taxon>Endozoicomonadaceae</taxon>
        <taxon>Endozoicomonas</taxon>
    </lineage>
</organism>
<name>A0A081NMF0_9GAMM</name>
<feature type="binding site" evidence="3">
    <location>
        <position position="167"/>
    </location>
    <ligand>
        <name>a divalent metal cation</name>
        <dbReference type="ChEBI" id="CHEBI:60240"/>
    </ligand>
</feature>
<dbReference type="EMBL" id="JOKH01000001">
    <property type="protein sequence ID" value="KEQ19623.1"/>
    <property type="molecule type" value="Genomic_DNA"/>
</dbReference>
<feature type="domain" description="SMP-30/Gluconolactonase/LRE-like region" evidence="4">
    <location>
        <begin position="25"/>
        <end position="276"/>
    </location>
</feature>
<evidence type="ECO:0000256" key="1">
    <source>
        <dbReference type="ARBA" id="ARBA00022801"/>
    </source>
</evidence>
<dbReference type="InterPro" id="IPR051262">
    <property type="entry name" value="SMP-30/CGR1_Lactonase"/>
</dbReference>
<sequence>MDAATLGIPDFKVSAVEVLADGFQFTEGPAWNPDGYWIFSDIPANTIYKYTNNGVKIGSISPSGYANGNIINAGGQIISARHNRTMGITEKGKLINLATHYGKGKLNSPNDLAFDQYGNIWFTDPVYGITGNGPEKAEEEQPVRGVYRFNNDTGRLERMIDDLINPNGIAFSKDWKQLFVSDSASGVVYQFAMGDAGHPGPKRFFAKVPPQANHAPRVDGIAVDNEENLWVTGPRAIGVFNSAGVPLYRLDFPDARQLTNIAFGGPEGKSVIVTAADQVYQFRILKETKD</sequence>
<protein>
    <recommendedName>
        <fullName evidence="4">SMP-30/Gluconolactonase/LRE-like region domain-containing protein</fullName>
    </recommendedName>
</protein>
<dbReference type="eggNOG" id="COG3386">
    <property type="taxonomic scope" value="Bacteria"/>
</dbReference>
<evidence type="ECO:0000313" key="6">
    <source>
        <dbReference type="Proteomes" id="UP000028073"/>
    </source>
</evidence>
<keyword evidence="3" id="KW-0862">Zinc</keyword>
<gene>
    <name evidence="5" type="ORF">GZ78_06930</name>
</gene>
<dbReference type="GO" id="GO:0046872">
    <property type="term" value="F:metal ion binding"/>
    <property type="evidence" value="ECO:0007669"/>
    <property type="project" value="UniProtKB-KW"/>
</dbReference>
<feature type="binding site" evidence="3">
    <location>
        <position position="110"/>
    </location>
    <ligand>
        <name>substrate</name>
    </ligand>
</feature>
<reference evidence="5 6" key="1">
    <citation type="submission" date="2014-06" db="EMBL/GenBank/DDBJ databases">
        <title>Whole Genome Sequences of Three Symbiotic Endozoicomonas Bacteria.</title>
        <authorList>
            <person name="Neave M.J."/>
            <person name="Apprill A."/>
            <person name="Voolstra C.R."/>
        </authorList>
    </citation>
    <scope>NUCLEOTIDE SEQUENCE [LARGE SCALE GENOMIC DNA]</scope>
    <source>
        <strain evidence="5 6">DSM 25634</strain>
    </source>
</reference>
<keyword evidence="3" id="KW-0479">Metal-binding</keyword>
<comment type="caution">
    <text evidence="5">The sequence shown here is derived from an EMBL/GenBank/DDBJ whole genome shotgun (WGS) entry which is preliminary data.</text>
</comment>
<dbReference type="PANTHER" id="PTHR47572:SF4">
    <property type="entry name" value="LACTONASE DRP35"/>
    <property type="match status" value="1"/>
</dbReference>
<dbReference type="PRINTS" id="PR01790">
    <property type="entry name" value="SMP30FAMILY"/>
</dbReference>
<feature type="binding site" evidence="3">
    <location>
        <position position="27"/>
    </location>
    <ligand>
        <name>a divalent metal cation</name>
        <dbReference type="ChEBI" id="CHEBI:60240"/>
    </ligand>
</feature>
<dbReference type="GO" id="GO:0016787">
    <property type="term" value="F:hydrolase activity"/>
    <property type="evidence" value="ECO:0007669"/>
    <property type="project" value="UniProtKB-KW"/>
</dbReference>
<evidence type="ECO:0000313" key="5">
    <source>
        <dbReference type="EMBL" id="KEQ19623.1"/>
    </source>
</evidence>
<dbReference type="STRING" id="1137799.GZ78_06930"/>
<dbReference type="InterPro" id="IPR011042">
    <property type="entry name" value="6-blade_b-propeller_TolB-like"/>
</dbReference>
<dbReference type="Gene3D" id="2.120.10.30">
    <property type="entry name" value="TolB, C-terminal domain"/>
    <property type="match status" value="1"/>
</dbReference>
<evidence type="ECO:0000256" key="3">
    <source>
        <dbReference type="PIRSR" id="PIRSR605511-2"/>
    </source>
</evidence>